<organism evidence="1 2">
    <name type="scientific">Litchfieldia salsa</name>
    <dbReference type="NCBI Taxonomy" id="930152"/>
    <lineage>
        <taxon>Bacteria</taxon>
        <taxon>Bacillati</taxon>
        <taxon>Bacillota</taxon>
        <taxon>Bacilli</taxon>
        <taxon>Bacillales</taxon>
        <taxon>Bacillaceae</taxon>
        <taxon>Litchfieldia</taxon>
    </lineage>
</organism>
<gene>
    <name evidence="1" type="ORF">SAMN05216565_105223</name>
</gene>
<dbReference type="AlphaFoldDB" id="A0A1H0UWP4"/>
<dbReference type="SUPFAM" id="SSF56059">
    <property type="entry name" value="Glutathione synthetase ATP-binding domain-like"/>
    <property type="match status" value="1"/>
</dbReference>
<proteinExistence type="predicted"/>
<dbReference type="PANTHER" id="PTHR21621">
    <property type="entry name" value="RIBOSOMAL PROTEIN S6 MODIFICATION PROTEIN"/>
    <property type="match status" value="1"/>
</dbReference>
<dbReference type="EMBL" id="FNJU01000005">
    <property type="protein sequence ID" value="SDP70679.1"/>
    <property type="molecule type" value="Genomic_DNA"/>
</dbReference>
<dbReference type="Proteomes" id="UP000199159">
    <property type="component" value="Unassembled WGS sequence"/>
</dbReference>
<dbReference type="OrthoDB" id="7869153at2"/>
<dbReference type="GO" id="GO:0005737">
    <property type="term" value="C:cytoplasm"/>
    <property type="evidence" value="ECO:0007669"/>
    <property type="project" value="TreeGrafter"/>
</dbReference>
<dbReference type="Pfam" id="PF14398">
    <property type="entry name" value="ATPgrasp_YheCD"/>
    <property type="match status" value="1"/>
</dbReference>
<accession>A0A1H0UWP4</accession>
<evidence type="ECO:0000313" key="1">
    <source>
        <dbReference type="EMBL" id="SDP70679.1"/>
    </source>
</evidence>
<dbReference type="STRING" id="930152.SAMN05216565_105223"/>
<dbReference type="InterPro" id="IPR026838">
    <property type="entry name" value="YheC/D"/>
</dbReference>
<protein>
    <submittedName>
        <fullName evidence="1">YheC/D like ATP-grasp</fullName>
    </submittedName>
</protein>
<evidence type="ECO:0000313" key="2">
    <source>
        <dbReference type="Proteomes" id="UP000199159"/>
    </source>
</evidence>
<name>A0A1H0UWP4_9BACI</name>
<dbReference type="GO" id="GO:0043774">
    <property type="term" value="F:coenzyme F420-2 alpha-glutamyl ligase activity"/>
    <property type="evidence" value="ECO:0007669"/>
    <property type="project" value="TreeGrafter"/>
</dbReference>
<dbReference type="PANTHER" id="PTHR21621:SF2">
    <property type="entry name" value="COENZYME GAMMA-F420-2:ALPHA-L-GLUTAMATE LIGASE"/>
    <property type="match status" value="1"/>
</dbReference>
<keyword evidence="2" id="KW-1185">Reference proteome</keyword>
<reference evidence="2" key="1">
    <citation type="submission" date="2016-10" db="EMBL/GenBank/DDBJ databases">
        <authorList>
            <person name="Varghese N."/>
            <person name="Submissions S."/>
        </authorList>
    </citation>
    <scope>NUCLEOTIDE SEQUENCE [LARGE SCALE GENOMIC DNA]</scope>
    <source>
        <strain evidence="2">IBRC-M10078</strain>
    </source>
</reference>
<sequence length="455" mass="52230">MTKKIQIEIRAESDELFPTPHTIKISGPVTSLFKIEQGQPINLYCGRNSQEVQTVSIKESEPIIYCSLSLLKKLSLPHESFSITFAQIGNHTFSLGPILCVVTEIRESKGVISLGSIEGYCEELATYCERLGILFYLTGLTLFHENVGYIFQQGSWKKSTVPNPHVVHNRIHSRKREKSELFKQFSTKLTELEIPYYNDHFLNKWEVHEVLEKEEHLSPYVPETNLLLNKQVLEEMLAKHSYVFIKPIHGSQGRKIFKINVLDDGSYELDYTTFAKEMETKYDTIHSLFLSLRTRLNKQGYIIQQGIPLFSYQGRPLDFRFLCQKAEKNDWKITSIVARVSAKDDFVSNLSRGGEVKKIEEVLKESFLEKDIRQIKKLMSELATEIASLIDSSIPGFFGELGIDLALDKEGKPWLIEVNTKPSKDQDPKRFSSKIRPSAKAIIKHCLYLANYPEE</sequence>
<dbReference type="Gene3D" id="3.30.470.20">
    <property type="entry name" value="ATP-grasp fold, B domain"/>
    <property type="match status" value="1"/>
</dbReference>
<dbReference type="RefSeq" id="WP_090854640.1">
    <property type="nucleotide sequence ID" value="NZ_FNJU01000005.1"/>
</dbReference>